<evidence type="ECO:0000313" key="1">
    <source>
        <dbReference type="EMBL" id="CAJ0568224.1"/>
    </source>
</evidence>
<proteinExistence type="predicted"/>
<accession>A0AA36FV95</accession>
<name>A0AA36FV95_9BILA</name>
<dbReference type="EMBL" id="CATQJA010001686">
    <property type="protein sequence ID" value="CAJ0568224.1"/>
    <property type="molecule type" value="Genomic_DNA"/>
</dbReference>
<dbReference type="AlphaFoldDB" id="A0AA36FV95"/>
<sequence length="27" mass="3143">MNIRKMLESAAKHENDLAAYRAYLEGF</sequence>
<reference evidence="1" key="1">
    <citation type="submission" date="2023-06" db="EMBL/GenBank/DDBJ databases">
        <authorList>
            <person name="Delattre M."/>
        </authorList>
    </citation>
    <scope>NUCLEOTIDE SEQUENCE</scope>
    <source>
        <strain evidence="1">AF72</strain>
    </source>
</reference>
<comment type="caution">
    <text evidence="1">The sequence shown here is derived from an EMBL/GenBank/DDBJ whole genome shotgun (WGS) entry which is preliminary data.</text>
</comment>
<feature type="non-terminal residue" evidence="1">
    <location>
        <position position="1"/>
    </location>
</feature>
<protein>
    <submittedName>
        <fullName evidence="1">Uncharacterized protein</fullName>
    </submittedName>
</protein>
<evidence type="ECO:0000313" key="2">
    <source>
        <dbReference type="Proteomes" id="UP001177023"/>
    </source>
</evidence>
<organism evidence="1 2">
    <name type="scientific">Mesorhabditis spiculigera</name>
    <dbReference type="NCBI Taxonomy" id="96644"/>
    <lineage>
        <taxon>Eukaryota</taxon>
        <taxon>Metazoa</taxon>
        <taxon>Ecdysozoa</taxon>
        <taxon>Nematoda</taxon>
        <taxon>Chromadorea</taxon>
        <taxon>Rhabditida</taxon>
        <taxon>Rhabditina</taxon>
        <taxon>Rhabditomorpha</taxon>
        <taxon>Rhabditoidea</taxon>
        <taxon>Rhabditidae</taxon>
        <taxon>Mesorhabditinae</taxon>
        <taxon>Mesorhabditis</taxon>
    </lineage>
</organism>
<keyword evidence="2" id="KW-1185">Reference proteome</keyword>
<dbReference type="Proteomes" id="UP001177023">
    <property type="component" value="Unassembled WGS sequence"/>
</dbReference>
<gene>
    <name evidence="1" type="ORF">MSPICULIGERA_LOCUS6750</name>
</gene>